<keyword evidence="5" id="KW-0206">Cytoskeleton</keyword>
<comment type="caution">
    <text evidence="7">The sequence shown here is derived from an EMBL/GenBank/DDBJ whole genome shotgun (WGS) entry which is preliminary data.</text>
</comment>
<evidence type="ECO:0000256" key="4">
    <source>
        <dbReference type="ARBA" id="ARBA00023054"/>
    </source>
</evidence>
<dbReference type="Pfam" id="PF05672">
    <property type="entry name" value="MAP7"/>
    <property type="match status" value="1"/>
</dbReference>
<feature type="region of interest" description="Disordered" evidence="6">
    <location>
        <begin position="1"/>
        <end position="151"/>
    </location>
</feature>
<feature type="region of interest" description="Disordered" evidence="6">
    <location>
        <begin position="186"/>
        <end position="210"/>
    </location>
</feature>
<feature type="compositionally biased region" description="Basic and acidic residues" evidence="6">
    <location>
        <begin position="132"/>
        <end position="151"/>
    </location>
</feature>
<dbReference type="AlphaFoldDB" id="A0A7J7X661"/>
<feature type="compositionally biased region" description="Basic and acidic residues" evidence="6">
    <location>
        <begin position="561"/>
        <end position="703"/>
    </location>
</feature>
<evidence type="ECO:0000256" key="6">
    <source>
        <dbReference type="SAM" id="MobiDB-lite"/>
    </source>
</evidence>
<accession>A0A7J7X661</accession>
<name>A0A7J7X661_RHIFE</name>
<keyword evidence="3" id="KW-0963">Cytoplasm</keyword>
<dbReference type="GO" id="GO:0000226">
    <property type="term" value="P:microtubule cytoskeleton organization"/>
    <property type="evidence" value="ECO:0007669"/>
    <property type="project" value="InterPro"/>
</dbReference>
<feature type="compositionally biased region" description="Basic and acidic residues" evidence="6">
    <location>
        <begin position="490"/>
        <end position="506"/>
    </location>
</feature>
<evidence type="ECO:0000256" key="3">
    <source>
        <dbReference type="ARBA" id="ARBA00022490"/>
    </source>
</evidence>
<dbReference type="Proteomes" id="UP000585614">
    <property type="component" value="Unassembled WGS sequence"/>
</dbReference>
<feature type="compositionally biased region" description="Basic and acidic residues" evidence="6">
    <location>
        <begin position="372"/>
        <end position="402"/>
    </location>
</feature>
<protein>
    <submittedName>
        <fullName evidence="7">MAP7 domain containing 1</fullName>
    </submittedName>
</protein>
<dbReference type="InterPro" id="IPR008604">
    <property type="entry name" value="MAP7_fam"/>
</dbReference>
<dbReference type="EMBL" id="JACAGC010000009">
    <property type="protein sequence ID" value="KAF6345038.1"/>
    <property type="molecule type" value="Genomic_DNA"/>
</dbReference>
<dbReference type="PANTHER" id="PTHR15073">
    <property type="entry name" value="MICROTUBULE-ASSOCIATED PROTEIN"/>
    <property type="match status" value="1"/>
</dbReference>
<evidence type="ECO:0000313" key="7">
    <source>
        <dbReference type="EMBL" id="KAF6345038.1"/>
    </source>
</evidence>
<organism evidence="7 8">
    <name type="scientific">Rhinolophus ferrumequinum</name>
    <name type="common">Greater horseshoe bat</name>
    <dbReference type="NCBI Taxonomy" id="59479"/>
    <lineage>
        <taxon>Eukaryota</taxon>
        <taxon>Metazoa</taxon>
        <taxon>Chordata</taxon>
        <taxon>Craniata</taxon>
        <taxon>Vertebrata</taxon>
        <taxon>Euteleostomi</taxon>
        <taxon>Mammalia</taxon>
        <taxon>Eutheria</taxon>
        <taxon>Laurasiatheria</taxon>
        <taxon>Chiroptera</taxon>
        <taxon>Yinpterochiroptera</taxon>
        <taxon>Rhinolophoidea</taxon>
        <taxon>Rhinolophidae</taxon>
        <taxon>Rhinolophinae</taxon>
        <taxon>Rhinolophus</taxon>
    </lineage>
</organism>
<dbReference type="PANTHER" id="PTHR15073:SF2">
    <property type="entry name" value="MAP7 DOMAIN-CONTAINING PROTEIN 1"/>
    <property type="match status" value="1"/>
</dbReference>
<feature type="region of interest" description="Disordered" evidence="6">
    <location>
        <begin position="281"/>
        <end position="780"/>
    </location>
</feature>
<feature type="compositionally biased region" description="Low complexity" evidence="6">
    <location>
        <begin position="427"/>
        <end position="440"/>
    </location>
</feature>
<feature type="compositionally biased region" description="Pro residues" evidence="6">
    <location>
        <begin position="509"/>
        <end position="523"/>
    </location>
</feature>
<evidence type="ECO:0000313" key="8">
    <source>
        <dbReference type="Proteomes" id="UP000585614"/>
    </source>
</evidence>
<evidence type="ECO:0000256" key="5">
    <source>
        <dbReference type="ARBA" id="ARBA00023212"/>
    </source>
</evidence>
<feature type="compositionally biased region" description="Low complexity" evidence="6">
    <location>
        <begin position="1"/>
        <end position="21"/>
    </location>
</feature>
<feature type="compositionally biased region" description="Pro residues" evidence="6">
    <location>
        <begin position="22"/>
        <end position="54"/>
    </location>
</feature>
<sequence length="808" mass="89282">MESGPHAEPGAGAPPAVAARTPPEPRPSPEGDPFPPPPPPPTSALVPDTPPDTPPAMKNATSSKQLPLEPESLSGPVGHRPAPQHEESPFSEAKIRGPTPPATGPRDSRPTRRSSQPSPTAMPASDSPSAKQDVKKAGERHKLAKERREERAKYLAAKKAVWLEKEEKAKALREKQLQERRRRLEEQRLKAEQRRAALEERQRQKLEKNKERYEAAIQRSVKKTWAEIRQQRWSWAGALHHSSPGHKTNRSLQLSAWESSIVDRLMTPTLSFLARSRSAVTLPRNGRDQGRGVGPGRAPNRGRAGASLACGPHPDRTHPSAAVPVCPRSASASPLTPPCSAPRSSVHRCAPSGDRGERRKPSAVGSPAPVRRRPEASLVQKKEKKDKERENEKEKSALARERSLKKRQSLPASPRQRLSTGGAFELSPKSKARPSSPSTSWHRPASPCPSPAPSHALPPKPPSPRGTTASPKGRVRRKDETKESPGVTGPEDKNQSKGKASDEKEPTAPASPAPSPVPSPTPAQPQKEQPTAEIPADTAVLTSPPAPAPPATPSKPMAGTTDREEATRLLAEKRRQAREQREREEQERKLQAERDKRMREEQLAREAEARAEREAEARRREEQEAREKAQAEQEEQERLQKQKEEAEARSREEAERQRLEREKHFQREEQERQERKKRLEEIMKRTRKSEAAETKQKLDRKEANANNSSPDPVKTGESRPSVLQKEAVQKEDLAPQEPQWSLPSKESPGSLVNGLQPLPAHQENGFSPKGPSGDKSLGRTPEALLPFAEAEAFLKKAVVQPPQVTEVL</sequence>
<feature type="compositionally biased region" description="Pro residues" evidence="6">
    <location>
        <begin position="446"/>
        <end position="464"/>
    </location>
</feature>
<proteinExistence type="inferred from homology"/>
<dbReference type="GO" id="GO:0015630">
    <property type="term" value="C:microtubule cytoskeleton"/>
    <property type="evidence" value="ECO:0007669"/>
    <property type="project" value="InterPro"/>
</dbReference>
<reference evidence="7 8" key="1">
    <citation type="journal article" date="2020" name="Nature">
        <title>Six reference-quality genomes reveal evolution of bat adaptations.</title>
        <authorList>
            <person name="Jebb D."/>
            <person name="Huang Z."/>
            <person name="Pippel M."/>
            <person name="Hughes G.M."/>
            <person name="Lavrichenko K."/>
            <person name="Devanna P."/>
            <person name="Winkler S."/>
            <person name="Jermiin L.S."/>
            <person name="Skirmuntt E.C."/>
            <person name="Katzourakis A."/>
            <person name="Burkitt-Gray L."/>
            <person name="Ray D.A."/>
            <person name="Sullivan K.A.M."/>
            <person name="Roscito J.G."/>
            <person name="Kirilenko B.M."/>
            <person name="Davalos L.M."/>
            <person name="Corthals A.P."/>
            <person name="Power M.L."/>
            <person name="Jones G."/>
            <person name="Ransome R.D."/>
            <person name="Dechmann D.K.N."/>
            <person name="Locatelli A.G."/>
            <person name="Puechmaille S.J."/>
            <person name="Fedrigo O."/>
            <person name="Jarvis E.D."/>
            <person name="Hiller M."/>
            <person name="Vernes S.C."/>
            <person name="Myers E.W."/>
            <person name="Teeling E.C."/>
        </authorList>
    </citation>
    <scope>NUCLEOTIDE SEQUENCE [LARGE SCALE GENOMIC DNA]</scope>
    <source>
        <strain evidence="7">MRhiFer1</strain>
        <tissue evidence="7">Lung</tissue>
    </source>
</reference>
<feature type="compositionally biased region" description="Low complexity" evidence="6">
    <location>
        <begin position="296"/>
        <end position="306"/>
    </location>
</feature>
<gene>
    <name evidence="7" type="ORF">mRhiFer1_010685</name>
</gene>
<keyword evidence="4" id="KW-0175">Coiled coil</keyword>
<dbReference type="InterPro" id="IPR051483">
    <property type="entry name" value="MAP7_domain-containing"/>
</dbReference>
<comment type="subcellular location">
    <subcellularLocation>
        <location evidence="1">Cytoplasm</location>
        <location evidence="1">Cytoskeleton</location>
    </subcellularLocation>
</comment>
<evidence type="ECO:0000256" key="1">
    <source>
        <dbReference type="ARBA" id="ARBA00004245"/>
    </source>
</evidence>
<feature type="compositionally biased region" description="Pro residues" evidence="6">
    <location>
        <begin position="544"/>
        <end position="553"/>
    </location>
</feature>
<evidence type="ECO:0000256" key="2">
    <source>
        <dbReference type="ARBA" id="ARBA00007525"/>
    </source>
</evidence>
<comment type="similarity">
    <text evidence="2">Belongs to the MAP7 family.</text>
</comment>